<keyword evidence="2" id="KW-1185">Reference proteome</keyword>
<gene>
    <name evidence="1" type="ORF">Patl1_07146</name>
</gene>
<protein>
    <submittedName>
        <fullName evidence="1">Uncharacterized protein</fullName>
    </submittedName>
</protein>
<evidence type="ECO:0000313" key="1">
    <source>
        <dbReference type="EMBL" id="KAJ0086372.1"/>
    </source>
</evidence>
<proteinExistence type="predicted"/>
<organism evidence="1 2">
    <name type="scientific">Pistacia atlantica</name>
    <dbReference type="NCBI Taxonomy" id="434234"/>
    <lineage>
        <taxon>Eukaryota</taxon>
        <taxon>Viridiplantae</taxon>
        <taxon>Streptophyta</taxon>
        <taxon>Embryophyta</taxon>
        <taxon>Tracheophyta</taxon>
        <taxon>Spermatophyta</taxon>
        <taxon>Magnoliopsida</taxon>
        <taxon>eudicotyledons</taxon>
        <taxon>Gunneridae</taxon>
        <taxon>Pentapetalae</taxon>
        <taxon>rosids</taxon>
        <taxon>malvids</taxon>
        <taxon>Sapindales</taxon>
        <taxon>Anacardiaceae</taxon>
        <taxon>Pistacia</taxon>
    </lineage>
</organism>
<accession>A0ACC1AGX6</accession>
<name>A0ACC1AGX6_9ROSI</name>
<evidence type="ECO:0000313" key="2">
    <source>
        <dbReference type="Proteomes" id="UP001164250"/>
    </source>
</evidence>
<sequence length="71" mass="7733">MQHNGLDHELAIGHFVYTFASACTSTQVLPAPVQDEVQQLQHHQVSIMPICCCSISRLPLSGDVLLVCMLG</sequence>
<dbReference type="Proteomes" id="UP001164250">
    <property type="component" value="Chromosome 10"/>
</dbReference>
<reference evidence="2" key="1">
    <citation type="journal article" date="2023" name="G3 (Bethesda)">
        <title>Genome assembly and association tests identify interacting loci associated with vigor, precocity, and sex in interspecific pistachio rootstocks.</title>
        <authorList>
            <person name="Palmer W."/>
            <person name="Jacygrad E."/>
            <person name="Sagayaradj S."/>
            <person name="Cavanaugh K."/>
            <person name="Han R."/>
            <person name="Bertier L."/>
            <person name="Beede B."/>
            <person name="Kafkas S."/>
            <person name="Golino D."/>
            <person name="Preece J."/>
            <person name="Michelmore R."/>
        </authorList>
    </citation>
    <scope>NUCLEOTIDE SEQUENCE [LARGE SCALE GENOMIC DNA]</scope>
</reference>
<comment type="caution">
    <text evidence="1">The sequence shown here is derived from an EMBL/GenBank/DDBJ whole genome shotgun (WGS) entry which is preliminary data.</text>
</comment>
<dbReference type="EMBL" id="CM047906">
    <property type="protein sequence ID" value="KAJ0086372.1"/>
    <property type="molecule type" value="Genomic_DNA"/>
</dbReference>